<gene>
    <name evidence="2" type="ORF">EVOR1521_LOCUS8637</name>
</gene>
<evidence type="ECO:0000256" key="1">
    <source>
        <dbReference type="SAM" id="MobiDB-lite"/>
    </source>
</evidence>
<dbReference type="AlphaFoldDB" id="A0AA36I637"/>
<dbReference type="EMBL" id="CAUJNA010000746">
    <property type="protein sequence ID" value="CAJ1380785.1"/>
    <property type="molecule type" value="Genomic_DNA"/>
</dbReference>
<evidence type="ECO:0000313" key="3">
    <source>
        <dbReference type="Proteomes" id="UP001178507"/>
    </source>
</evidence>
<dbReference type="PANTHER" id="PTHR31482:SF18">
    <property type="entry name" value="ESTS AU081301(E20138)"/>
    <property type="match status" value="1"/>
</dbReference>
<organism evidence="2 3">
    <name type="scientific">Effrenium voratum</name>
    <dbReference type="NCBI Taxonomy" id="2562239"/>
    <lineage>
        <taxon>Eukaryota</taxon>
        <taxon>Sar</taxon>
        <taxon>Alveolata</taxon>
        <taxon>Dinophyceae</taxon>
        <taxon>Suessiales</taxon>
        <taxon>Symbiodiniaceae</taxon>
        <taxon>Effrenium</taxon>
    </lineage>
</organism>
<dbReference type="Proteomes" id="UP001178507">
    <property type="component" value="Unassembled WGS sequence"/>
</dbReference>
<feature type="compositionally biased region" description="Basic and acidic residues" evidence="1">
    <location>
        <begin position="7"/>
        <end position="20"/>
    </location>
</feature>
<comment type="caution">
    <text evidence="2">The sequence shown here is derived from an EMBL/GenBank/DDBJ whole genome shotgun (WGS) entry which is preliminary data.</text>
</comment>
<protein>
    <submittedName>
        <fullName evidence="2">Uncharacterized protein</fullName>
    </submittedName>
</protein>
<reference evidence="2" key="1">
    <citation type="submission" date="2023-08" db="EMBL/GenBank/DDBJ databases">
        <authorList>
            <person name="Chen Y."/>
            <person name="Shah S."/>
            <person name="Dougan E. K."/>
            <person name="Thang M."/>
            <person name="Chan C."/>
        </authorList>
    </citation>
    <scope>NUCLEOTIDE SEQUENCE</scope>
</reference>
<proteinExistence type="predicted"/>
<evidence type="ECO:0000313" key="2">
    <source>
        <dbReference type="EMBL" id="CAJ1380785.1"/>
    </source>
</evidence>
<dbReference type="PANTHER" id="PTHR31482">
    <property type="entry name" value="ESTS AU081301(E20138)"/>
    <property type="match status" value="1"/>
</dbReference>
<name>A0AA36I637_9DINO</name>
<feature type="region of interest" description="Disordered" evidence="1">
    <location>
        <begin position="1"/>
        <end position="23"/>
    </location>
</feature>
<accession>A0AA36I637</accession>
<sequence length="432" mass="49700">MGNFQGKESRPWLDHPDGKWSPRPQLPMDCPVCYEPTEPNESNVGPWELAGDPIEEEVQVGLVELWSLELKISVKNVTRVPNWAGVKSMEDLHLLHIELQKELARKLPPPPLVCTSDWLHLPTALWSYHAKETCLIIQAWLLEILQQAPTSSAVRDFFAPALNSYCHVLCLPLATHISEFLSEPLDLTNLFRLSSKAISETSRQIVAWQWERVFREKWPVHYEALCYNQAKDWEILFQQTVHGRREEILEIFDREKKVGFCMSAMTAKVSWEQKTRCYVASYVSASHVVPERIPTSEVHRLRFCPPNVRDQLQPELAPPRVSEIYAFRVYAGLEGLQVGRGVELQWKMQVGSPFGWWHGVVEHVERKGATAAVTLTFGHFPQHSRWYRLRVVVGDGVMRRCGIGGYHGGIRSCTAAEEKHWMRFFPKELVTF</sequence>
<keyword evidence="3" id="KW-1185">Reference proteome</keyword>